<keyword evidence="3" id="KW-0862">Zinc</keyword>
<dbReference type="PANTHER" id="PTHR47782">
    <property type="entry name" value="ZN(II)2CYS6 TRANSCRIPTION FACTOR (EUROFUNG)-RELATED"/>
    <property type="match status" value="1"/>
</dbReference>
<evidence type="ECO:0000256" key="3">
    <source>
        <dbReference type="ARBA" id="ARBA00022833"/>
    </source>
</evidence>
<evidence type="ECO:0000256" key="7">
    <source>
        <dbReference type="ARBA" id="ARBA00023242"/>
    </source>
</evidence>
<dbReference type="GO" id="GO:0045944">
    <property type="term" value="P:positive regulation of transcription by RNA polymerase II"/>
    <property type="evidence" value="ECO:0007669"/>
    <property type="project" value="TreeGrafter"/>
</dbReference>
<evidence type="ECO:0000259" key="8">
    <source>
        <dbReference type="SMART" id="SM00906"/>
    </source>
</evidence>
<keyword evidence="5" id="KW-0238">DNA-binding</keyword>
<evidence type="ECO:0000256" key="6">
    <source>
        <dbReference type="ARBA" id="ARBA00023163"/>
    </source>
</evidence>
<keyword evidence="7" id="KW-0539">Nucleus</keyword>
<dbReference type="GO" id="GO:0008270">
    <property type="term" value="F:zinc ion binding"/>
    <property type="evidence" value="ECO:0007669"/>
    <property type="project" value="InterPro"/>
</dbReference>
<dbReference type="GO" id="GO:0000981">
    <property type="term" value="F:DNA-binding transcription factor activity, RNA polymerase II-specific"/>
    <property type="evidence" value="ECO:0007669"/>
    <property type="project" value="TreeGrafter"/>
</dbReference>
<dbReference type="STRING" id="2070753.A0A3A2ZBR5"/>
<gene>
    <name evidence="9" type="ORF">PHISCL_07305</name>
</gene>
<protein>
    <recommendedName>
        <fullName evidence="8">Xylanolytic transcriptional activator regulatory domain-containing protein</fullName>
    </recommendedName>
</protein>
<dbReference type="SMART" id="SM00906">
    <property type="entry name" value="Fungal_trans"/>
    <property type="match status" value="1"/>
</dbReference>
<dbReference type="EMBL" id="MVGC01000314">
    <property type="protein sequence ID" value="RJE20366.1"/>
    <property type="molecule type" value="Genomic_DNA"/>
</dbReference>
<dbReference type="Proteomes" id="UP000266188">
    <property type="component" value="Unassembled WGS sequence"/>
</dbReference>
<evidence type="ECO:0000256" key="1">
    <source>
        <dbReference type="ARBA" id="ARBA00004123"/>
    </source>
</evidence>
<dbReference type="AlphaFoldDB" id="A0A3A2ZBR5"/>
<proteinExistence type="predicted"/>
<dbReference type="PANTHER" id="PTHR47782:SF12">
    <property type="entry name" value="ZN(II)2CYS6 TRANSCRIPTION FACTOR (EUROFUNG)"/>
    <property type="match status" value="1"/>
</dbReference>
<evidence type="ECO:0000256" key="5">
    <source>
        <dbReference type="ARBA" id="ARBA00023125"/>
    </source>
</evidence>
<evidence type="ECO:0000256" key="2">
    <source>
        <dbReference type="ARBA" id="ARBA00022723"/>
    </source>
</evidence>
<keyword evidence="2" id="KW-0479">Metal-binding</keyword>
<dbReference type="OrthoDB" id="2399539at2759"/>
<dbReference type="GO" id="GO:0006351">
    <property type="term" value="P:DNA-templated transcription"/>
    <property type="evidence" value="ECO:0007669"/>
    <property type="project" value="InterPro"/>
</dbReference>
<reference evidence="10" key="1">
    <citation type="submission" date="2017-02" db="EMBL/GenBank/DDBJ databases">
        <authorList>
            <person name="Tafer H."/>
            <person name="Lopandic K."/>
        </authorList>
    </citation>
    <scope>NUCLEOTIDE SEQUENCE [LARGE SCALE GENOMIC DNA]</scope>
    <source>
        <strain evidence="10">CBS 366.77</strain>
    </source>
</reference>
<evidence type="ECO:0000313" key="9">
    <source>
        <dbReference type="EMBL" id="RJE20366.1"/>
    </source>
</evidence>
<keyword evidence="4" id="KW-0805">Transcription regulation</keyword>
<comment type="caution">
    <text evidence="9">The sequence shown here is derived from an EMBL/GenBank/DDBJ whole genome shotgun (WGS) entry which is preliminary data.</text>
</comment>
<organism evidence="9 10">
    <name type="scientific">Aspergillus sclerotialis</name>
    <dbReference type="NCBI Taxonomy" id="2070753"/>
    <lineage>
        <taxon>Eukaryota</taxon>
        <taxon>Fungi</taxon>
        <taxon>Dikarya</taxon>
        <taxon>Ascomycota</taxon>
        <taxon>Pezizomycotina</taxon>
        <taxon>Eurotiomycetes</taxon>
        <taxon>Eurotiomycetidae</taxon>
        <taxon>Eurotiales</taxon>
        <taxon>Aspergillaceae</taxon>
        <taxon>Aspergillus</taxon>
        <taxon>Aspergillus subgen. Polypaecilum</taxon>
    </lineage>
</organism>
<name>A0A3A2ZBR5_9EURO</name>
<evidence type="ECO:0000256" key="4">
    <source>
        <dbReference type="ARBA" id="ARBA00023015"/>
    </source>
</evidence>
<dbReference type="Pfam" id="PF04082">
    <property type="entry name" value="Fungal_trans"/>
    <property type="match status" value="1"/>
</dbReference>
<sequence length="427" mass="47851">MATRMCVEQGLHIHGAPPTSYGNSLLEEQLRRRVFWQCYIMDRYTAVMLDRPPAIADRAIQIGFPADADDEEIDIAEASGACADLDSFHRMPAAPIGPPGTTEMSVFFSFLRLRKITSKIHAKFQQKTSRPMDCQVCPIELPTTSGAIYADLDELLVELDCWRRSTPVFLNPKCLYERQEWYDLLLIREKLLLVRKAIDFVPKRNNVPPRDLLCVCLDYAVGTITTFCPLFSQKIVTYTRSYFQTLFTAGLSVMFCLSVVTDLDSQCIMNGAEAVKYGEKTLKEMVQELPDAVHYVALYEALRVNILGKLESRGQLDTFSKSNQGGRPVNSDPAYQERANGVQSQPGCGIDGPHSLPGVHEHSVQLPTQWPMLASNLTESVTHEGNTENLLTWDIFGDNVFWSMEAGMLGEYVYGDLGAGSFLDDYI</sequence>
<dbReference type="InterPro" id="IPR052202">
    <property type="entry name" value="Yeast_MetPath_Reg"/>
</dbReference>
<dbReference type="InterPro" id="IPR007219">
    <property type="entry name" value="XnlR_reg_dom"/>
</dbReference>
<dbReference type="CDD" id="cd12148">
    <property type="entry name" value="fungal_TF_MHR"/>
    <property type="match status" value="1"/>
</dbReference>
<dbReference type="GO" id="GO:0005634">
    <property type="term" value="C:nucleus"/>
    <property type="evidence" value="ECO:0007669"/>
    <property type="project" value="UniProtKB-SubCell"/>
</dbReference>
<comment type="subcellular location">
    <subcellularLocation>
        <location evidence="1">Nucleus</location>
    </subcellularLocation>
</comment>
<evidence type="ECO:0000313" key="10">
    <source>
        <dbReference type="Proteomes" id="UP000266188"/>
    </source>
</evidence>
<dbReference type="GO" id="GO:0043565">
    <property type="term" value="F:sequence-specific DNA binding"/>
    <property type="evidence" value="ECO:0007669"/>
    <property type="project" value="TreeGrafter"/>
</dbReference>
<keyword evidence="10" id="KW-1185">Reference proteome</keyword>
<feature type="domain" description="Xylanolytic transcriptional activator regulatory" evidence="8">
    <location>
        <begin position="1"/>
        <end position="71"/>
    </location>
</feature>
<accession>A0A3A2ZBR5</accession>
<keyword evidence="6" id="KW-0804">Transcription</keyword>